<comment type="similarity">
    <text evidence="1 4">Belongs to the DegT/DnrJ/EryC1 family.</text>
</comment>
<name>A0A060NG83_CAMJU</name>
<dbReference type="SUPFAM" id="SSF53383">
    <property type="entry name" value="PLP-dependent transferases"/>
    <property type="match status" value="1"/>
</dbReference>
<dbReference type="InterPro" id="IPR000653">
    <property type="entry name" value="DegT/StrS_aminotransferase"/>
</dbReference>
<dbReference type="Pfam" id="PF01041">
    <property type="entry name" value="DegT_DnrJ_EryC1"/>
    <property type="match status" value="1"/>
</dbReference>
<reference evidence="5" key="1">
    <citation type="submission" date="2013-11" db="EMBL/GenBank/DDBJ databases">
        <title>Identification of Protein Glycosylation Operon from Campylobacter jejuni JCM 2013 and Heterologous Expression in Escherichia coli.</title>
        <authorList>
            <person name="Srichaisupakit A."/>
            <person name="Ohashi T."/>
            <person name="Fujiyama K."/>
        </authorList>
    </citation>
    <scope>NUCLEOTIDE SEQUENCE</scope>
</reference>
<dbReference type="RefSeq" id="WP_002890472.1">
    <property type="nucleotide sequence ID" value="NZ_CP017031.1"/>
</dbReference>
<dbReference type="PIRSF" id="PIRSF000390">
    <property type="entry name" value="PLP_StrS"/>
    <property type="match status" value="1"/>
</dbReference>
<feature type="modified residue" description="N6-(pyridoxal phosphate)lysine" evidence="3">
    <location>
        <position position="184"/>
    </location>
</feature>
<dbReference type="EMBL" id="AB872218">
    <property type="protein sequence ID" value="BAO79837.1"/>
    <property type="molecule type" value="Genomic_DNA"/>
</dbReference>
<dbReference type="GO" id="GO:0030170">
    <property type="term" value="F:pyridoxal phosphate binding"/>
    <property type="evidence" value="ECO:0007669"/>
    <property type="project" value="TreeGrafter"/>
</dbReference>
<accession>A0A060NG83</accession>
<feature type="active site" description="Proton acceptor" evidence="2">
    <location>
        <position position="184"/>
    </location>
</feature>
<keyword evidence="3 4" id="KW-0663">Pyridoxal phosphate</keyword>
<dbReference type="CDD" id="cd00616">
    <property type="entry name" value="AHBA_syn"/>
    <property type="match status" value="1"/>
</dbReference>
<evidence type="ECO:0000256" key="4">
    <source>
        <dbReference type="RuleBase" id="RU004508"/>
    </source>
</evidence>
<proteinExistence type="inferred from homology"/>
<evidence type="ECO:0000256" key="1">
    <source>
        <dbReference type="ARBA" id="ARBA00037999"/>
    </source>
</evidence>
<dbReference type="PANTHER" id="PTHR30244">
    <property type="entry name" value="TRANSAMINASE"/>
    <property type="match status" value="1"/>
</dbReference>
<protein>
    <submittedName>
        <fullName evidence="5">Putative UDP-2-acetamido-2,6-dideoxy-D-xylo-4-hexulose aminotransferase</fullName>
    </submittedName>
</protein>
<dbReference type="Gene3D" id="3.90.1150.10">
    <property type="entry name" value="Aspartate Aminotransferase, domain 1"/>
    <property type="match status" value="1"/>
</dbReference>
<dbReference type="PATRIC" id="fig|32022.221.peg.1085"/>
<evidence type="ECO:0000256" key="3">
    <source>
        <dbReference type="PIRSR" id="PIRSR000390-2"/>
    </source>
</evidence>
<keyword evidence="5" id="KW-0032">Aminotransferase</keyword>
<dbReference type="InterPro" id="IPR015421">
    <property type="entry name" value="PyrdxlP-dep_Trfase_major"/>
</dbReference>
<dbReference type="Gene3D" id="3.40.640.10">
    <property type="entry name" value="Type I PLP-dependent aspartate aminotransferase-like (Major domain)"/>
    <property type="match status" value="1"/>
</dbReference>
<evidence type="ECO:0000256" key="2">
    <source>
        <dbReference type="PIRSR" id="PIRSR000390-1"/>
    </source>
</evidence>
<dbReference type="InterPro" id="IPR015424">
    <property type="entry name" value="PyrdxlP-dep_Trfase"/>
</dbReference>
<sequence>MRFFLSPPHMGGNELKYIEEVFKSNYIAPLGEFVNRFEQSVKAYSKSENALALNSATAALHLALRVAGVKQDDIVLASSFTFIASVAPICYLKAKPVFIDCDETYNIDVDLLKLAIKECEKKPKALILTHLYGNAAKMDEIVEICKENEIVLIEDAAEALGSFYKNKALGTFGEFGAYSYNGNKIITTSGGGMLIGKNKEKIEKARFYSTQARENYLHYEHLDYGYNYRLSNVLGAIGVAQMEVLEQRVLKKREIYEWYKEFLGECFSFLDELENSRSNRWLSTALIDFDKNELNSCQKDINISQKNITLHPKISKLIEDLKNEQIETRPLWKAMHAQEVFKGAKAYLNGNSELFFQKGICLPSGTAMSKDDVYEISKLILKSIKA</sequence>
<keyword evidence="5" id="KW-0808">Transferase</keyword>
<gene>
    <name evidence="5" type="primary">pglE</name>
</gene>
<dbReference type="GO" id="GO:0000271">
    <property type="term" value="P:polysaccharide biosynthetic process"/>
    <property type="evidence" value="ECO:0007669"/>
    <property type="project" value="TreeGrafter"/>
</dbReference>
<dbReference type="AlphaFoldDB" id="A0A060NG83"/>
<dbReference type="PANTHER" id="PTHR30244:SF34">
    <property type="entry name" value="DTDP-4-AMINO-4,6-DIDEOXYGALACTOSE TRANSAMINASE"/>
    <property type="match status" value="1"/>
</dbReference>
<organism evidence="5">
    <name type="scientific">Campylobacter jejuni subsp. jejuni</name>
    <dbReference type="NCBI Taxonomy" id="32022"/>
    <lineage>
        <taxon>Bacteria</taxon>
        <taxon>Pseudomonadati</taxon>
        <taxon>Campylobacterota</taxon>
        <taxon>Epsilonproteobacteria</taxon>
        <taxon>Campylobacterales</taxon>
        <taxon>Campylobacteraceae</taxon>
        <taxon>Campylobacter</taxon>
    </lineage>
</organism>
<dbReference type="GO" id="GO:0008483">
    <property type="term" value="F:transaminase activity"/>
    <property type="evidence" value="ECO:0007669"/>
    <property type="project" value="UniProtKB-KW"/>
</dbReference>
<evidence type="ECO:0000313" key="5">
    <source>
        <dbReference type="EMBL" id="BAO79837.1"/>
    </source>
</evidence>
<dbReference type="InterPro" id="IPR015422">
    <property type="entry name" value="PyrdxlP-dep_Trfase_small"/>
</dbReference>